<evidence type="ECO:0000313" key="1">
    <source>
        <dbReference type="EMBL" id="KAF6038966.1"/>
    </source>
</evidence>
<dbReference type="Proteomes" id="UP000593567">
    <property type="component" value="Unassembled WGS sequence"/>
</dbReference>
<sequence>MYAYYNTDCILHLGTCLEMEIISLVSFGGFVTHYQIDENLCYPTFNKDSKLELIFTRPSATHTLAKRFRQSLLDLIP</sequence>
<reference evidence="1" key="1">
    <citation type="submission" date="2020-06" db="EMBL/GenBank/DDBJ databases">
        <title>Draft genome of Bugula neritina, a colonial animal packing powerful symbionts and potential medicines.</title>
        <authorList>
            <person name="Rayko M."/>
        </authorList>
    </citation>
    <scope>NUCLEOTIDE SEQUENCE [LARGE SCALE GENOMIC DNA]</scope>
    <source>
        <strain evidence="1">Kwan_BN1</strain>
    </source>
</reference>
<evidence type="ECO:0000313" key="2">
    <source>
        <dbReference type="Proteomes" id="UP000593567"/>
    </source>
</evidence>
<name>A0A7J7KLU5_BUGNE</name>
<dbReference type="EMBL" id="VXIV02000323">
    <property type="protein sequence ID" value="KAF6038966.1"/>
    <property type="molecule type" value="Genomic_DNA"/>
</dbReference>
<comment type="caution">
    <text evidence="1">The sequence shown here is derived from an EMBL/GenBank/DDBJ whole genome shotgun (WGS) entry which is preliminary data.</text>
</comment>
<protein>
    <submittedName>
        <fullName evidence="1">Uncharacterized protein</fullName>
    </submittedName>
</protein>
<gene>
    <name evidence="1" type="ORF">EB796_002723</name>
</gene>
<accession>A0A7J7KLU5</accession>
<proteinExistence type="predicted"/>
<organism evidence="1 2">
    <name type="scientific">Bugula neritina</name>
    <name type="common">Brown bryozoan</name>
    <name type="synonym">Sertularia neritina</name>
    <dbReference type="NCBI Taxonomy" id="10212"/>
    <lineage>
        <taxon>Eukaryota</taxon>
        <taxon>Metazoa</taxon>
        <taxon>Spiralia</taxon>
        <taxon>Lophotrochozoa</taxon>
        <taxon>Bryozoa</taxon>
        <taxon>Gymnolaemata</taxon>
        <taxon>Cheilostomatida</taxon>
        <taxon>Flustrina</taxon>
        <taxon>Buguloidea</taxon>
        <taxon>Bugulidae</taxon>
        <taxon>Bugula</taxon>
    </lineage>
</organism>
<keyword evidence="2" id="KW-1185">Reference proteome</keyword>
<dbReference type="AlphaFoldDB" id="A0A7J7KLU5"/>